<dbReference type="EMBL" id="CP000922">
    <property type="protein sequence ID" value="ACJ34798.1"/>
    <property type="molecule type" value="Genomic_DNA"/>
</dbReference>
<dbReference type="Gene3D" id="3.40.50.280">
    <property type="entry name" value="Cobalamin-binding domain"/>
    <property type="match status" value="1"/>
</dbReference>
<dbReference type="KEGG" id="afl:Aflv_2441"/>
<evidence type="ECO:0000313" key="8">
    <source>
        <dbReference type="EMBL" id="ACJ34798.1"/>
    </source>
</evidence>
<dbReference type="Gene3D" id="3.80.30.20">
    <property type="entry name" value="tm_1862 like domain"/>
    <property type="match status" value="1"/>
</dbReference>
<keyword evidence="3" id="KW-0479">Metal-binding</keyword>
<dbReference type="Pfam" id="PF04055">
    <property type="entry name" value="Radical_SAM"/>
    <property type="match status" value="1"/>
</dbReference>
<evidence type="ECO:0000256" key="4">
    <source>
        <dbReference type="ARBA" id="ARBA00023004"/>
    </source>
</evidence>
<dbReference type="PANTHER" id="PTHR43409:SF16">
    <property type="entry name" value="SLR0320 PROTEIN"/>
    <property type="match status" value="1"/>
</dbReference>
<evidence type="ECO:0000313" key="9">
    <source>
        <dbReference type="Proteomes" id="UP000000742"/>
    </source>
</evidence>
<dbReference type="GO" id="GO:0046872">
    <property type="term" value="F:metal ion binding"/>
    <property type="evidence" value="ECO:0007669"/>
    <property type="project" value="UniProtKB-KW"/>
</dbReference>
<dbReference type="eggNOG" id="COG1032">
    <property type="taxonomic scope" value="Bacteria"/>
</dbReference>
<dbReference type="Pfam" id="PF02310">
    <property type="entry name" value="B12-binding"/>
    <property type="match status" value="1"/>
</dbReference>
<dbReference type="GO" id="GO:0051539">
    <property type="term" value="F:4 iron, 4 sulfur cluster binding"/>
    <property type="evidence" value="ECO:0007669"/>
    <property type="project" value="UniProtKB-KW"/>
</dbReference>
<dbReference type="HOGENOM" id="CLU_543643_0_0_9"/>
<dbReference type="InterPro" id="IPR051198">
    <property type="entry name" value="BchE-like"/>
</dbReference>
<feature type="domain" description="B12-binding" evidence="6">
    <location>
        <begin position="1"/>
        <end position="144"/>
    </location>
</feature>
<name>B7GF34_ANOFW</name>
<dbReference type="CDD" id="cd01335">
    <property type="entry name" value="Radical_SAM"/>
    <property type="match status" value="1"/>
</dbReference>
<dbReference type="GO" id="GO:0003824">
    <property type="term" value="F:catalytic activity"/>
    <property type="evidence" value="ECO:0007669"/>
    <property type="project" value="InterPro"/>
</dbReference>
<dbReference type="SUPFAM" id="SSF52242">
    <property type="entry name" value="Cobalamin (vitamin B12)-binding domain"/>
    <property type="match status" value="1"/>
</dbReference>
<evidence type="ECO:0000259" key="7">
    <source>
        <dbReference type="PROSITE" id="PS51918"/>
    </source>
</evidence>
<sequence>MRICLFTVSARGFNLPPYGIWALKAYVDKYAKENNLNVHIDVLNFGHDSSVKTIIDGIKATNPDLVGASHYIWNDKIMMDLLPKLKEELNENVYVIVGGPHADVTDERLKGMIINKLVDALVIGEGEIPLFHIIKCIATGRDISPIDGLFYKKDNEIIPFKPQTISRGNLNYLPNPYKQLPELVELSLKAGSFQYETSRGCPFSCTFCDQGHKAYRSLTMERIKEDLEFFAKIKVKHIDFLDGTFNLNPKRTIELLNYLINLNTDWSFHAEIKPENLTVDEINLMAKAKFQTVELGLQSIHPQTLKYIKRRNRFSVIEKNINHLLEVGISIVINTIIGLPGESLKDWYESLDYCFNLGKVKILSNVLKILPNTELASQIEEFGFNFSRDELNAVRSTKYFSAQDIKKAIIINKLVDVFWNKVNTPNSIKMITNELFEGKFHLFLESVFFLINQKPELLKGNNFHNIILNEIIDSKKINNDIKNTLKKQVNIDFSNQVGVIQ</sequence>
<dbReference type="RefSeq" id="WP_006322105.1">
    <property type="nucleotide sequence ID" value="NC_011567.1"/>
</dbReference>
<keyword evidence="2" id="KW-0949">S-adenosyl-L-methionine</keyword>
<dbReference type="SFLD" id="SFLDG01123">
    <property type="entry name" value="methyltransferase_(Class_B)"/>
    <property type="match status" value="1"/>
</dbReference>
<keyword evidence="5" id="KW-0411">Iron-sulfur</keyword>
<dbReference type="GeneID" id="7038714"/>
<dbReference type="InterPro" id="IPR036724">
    <property type="entry name" value="Cobalamin-bd_sf"/>
</dbReference>
<feature type="domain" description="Radical SAM core" evidence="7">
    <location>
        <begin position="187"/>
        <end position="401"/>
    </location>
</feature>
<dbReference type="PROSITE" id="PS51332">
    <property type="entry name" value="B12_BINDING"/>
    <property type="match status" value="1"/>
</dbReference>
<organism evidence="8 9">
    <name type="scientific">Anoxybacillus flavithermus (strain DSM 21510 / WK1)</name>
    <dbReference type="NCBI Taxonomy" id="491915"/>
    <lineage>
        <taxon>Bacteria</taxon>
        <taxon>Bacillati</taxon>
        <taxon>Bacillota</taxon>
        <taxon>Bacilli</taxon>
        <taxon>Bacillales</taxon>
        <taxon>Anoxybacillaceae</taxon>
        <taxon>Anoxybacillus</taxon>
    </lineage>
</organism>
<dbReference type="PATRIC" id="fig|491915.6.peg.2515"/>
<evidence type="ECO:0000256" key="2">
    <source>
        <dbReference type="ARBA" id="ARBA00022691"/>
    </source>
</evidence>
<evidence type="ECO:0000259" key="6">
    <source>
        <dbReference type="PROSITE" id="PS51332"/>
    </source>
</evidence>
<evidence type="ECO:0000256" key="5">
    <source>
        <dbReference type="ARBA" id="ARBA00023014"/>
    </source>
</evidence>
<dbReference type="InterPro" id="IPR023404">
    <property type="entry name" value="rSAM_horseshoe"/>
</dbReference>
<evidence type="ECO:0000256" key="3">
    <source>
        <dbReference type="ARBA" id="ARBA00022723"/>
    </source>
</evidence>
<dbReference type="InterPro" id="IPR034466">
    <property type="entry name" value="Methyltransferase_Class_B"/>
</dbReference>
<dbReference type="SFLD" id="SFLDS00029">
    <property type="entry name" value="Radical_SAM"/>
    <property type="match status" value="1"/>
</dbReference>
<dbReference type="SMART" id="SM00729">
    <property type="entry name" value="Elp3"/>
    <property type="match status" value="1"/>
</dbReference>
<dbReference type="PROSITE" id="PS51918">
    <property type="entry name" value="RADICAL_SAM"/>
    <property type="match status" value="1"/>
</dbReference>
<dbReference type="Proteomes" id="UP000000742">
    <property type="component" value="Chromosome"/>
</dbReference>
<reference evidence="8 9" key="1">
    <citation type="journal article" date="2008" name="Genome Biol.">
        <title>Encapsulated in silica: genome, proteome and physiology of the thermophilic bacterium Anoxybacillus flavithermus WK1.</title>
        <authorList>
            <person name="Saw J.H."/>
            <person name="Mountain B.W."/>
            <person name="Feng L."/>
            <person name="Omelchenko M.V."/>
            <person name="Hou S."/>
            <person name="Saito J.A."/>
            <person name="Stott M.B."/>
            <person name="Li D."/>
            <person name="Zhao G."/>
            <person name="Wu J."/>
            <person name="Galperin M.Y."/>
            <person name="Koonin E.V."/>
            <person name="Makarova K.S."/>
            <person name="Wolf Y.I."/>
            <person name="Rigden D.J."/>
            <person name="Dunfield P.F."/>
            <person name="Wang L."/>
            <person name="Alam M."/>
        </authorList>
    </citation>
    <scope>NUCLEOTIDE SEQUENCE [LARGE SCALE GENOMIC DNA]</scope>
    <source>
        <strain evidence="9">DSM 21510 / WK1</strain>
    </source>
</reference>
<dbReference type="SUPFAM" id="SSF102114">
    <property type="entry name" value="Radical SAM enzymes"/>
    <property type="match status" value="1"/>
</dbReference>
<comment type="cofactor">
    <cofactor evidence="1">
        <name>[4Fe-4S] cluster</name>
        <dbReference type="ChEBI" id="CHEBI:49883"/>
    </cofactor>
</comment>
<dbReference type="InterPro" id="IPR006638">
    <property type="entry name" value="Elp3/MiaA/NifB-like_rSAM"/>
</dbReference>
<protein>
    <submittedName>
        <fullName evidence="8">Radical SAM superfamily enzyme</fullName>
    </submittedName>
</protein>
<evidence type="ECO:0000256" key="1">
    <source>
        <dbReference type="ARBA" id="ARBA00001966"/>
    </source>
</evidence>
<dbReference type="GO" id="GO:0031419">
    <property type="term" value="F:cobalamin binding"/>
    <property type="evidence" value="ECO:0007669"/>
    <property type="project" value="InterPro"/>
</dbReference>
<dbReference type="InterPro" id="IPR006158">
    <property type="entry name" value="Cobalamin-bd"/>
</dbReference>
<accession>B7GF34</accession>
<dbReference type="SFLD" id="SFLDG01082">
    <property type="entry name" value="B12-binding_domain_containing"/>
    <property type="match status" value="1"/>
</dbReference>
<dbReference type="InterPro" id="IPR007197">
    <property type="entry name" value="rSAM"/>
</dbReference>
<dbReference type="AlphaFoldDB" id="B7GF34"/>
<keyword evidence="4" id="KW-0408">Iron</keyword>
<proteinExistence type="predicted"/>
<dbReference type="STRING" id="491915.Aflv_2441"/>
<dbReference type="GO" id="GO:0005829">
    <property type="term" value="C:cytosol"/>
    <property type="evidence" value="ECO:0007669"/>
    <property type="project" value="TreeGrafter"/>
</dbReference>
<dbReference type="PANTHER" id="PTHR43409">
    <property type="entry name" value="ANAEROBIC MAGNESIUM-PROTOPORPHYRIN IX MONOMETHYL ESTER CYCLASE-RELATED"/>
    <property type="match status" value="1"/>
</dbReference>
<gene>
    <name evidence="8" type="ordered locus">Aflv_2441</name>
</gene>
<dbReference type="InterPro" id="IPR058240">
    <property type="entry name" value="rSAM_sf"/>
</dbReference>